<evidence type="ECO:0000313" key="3">
    <source>
        <dbReference type="EMBL" id="MFD2920424.1"/>
    </source>
</evidence>
<dbReference type="Proteomes" id="UP001597511">
    <property type="component" value="Unassembled WGS sequence"/>
</dbReference>
<evidence type="ECO:0000256" key="1">
    <source>
        <dbReference type="SAM" id="SignalP"/>
    </source>
</evidence>
<organism evidence="3 4">
    <name type="scientific">Terrimonas rubra</name>
    <dbReference type="NCBI Taxonomy" id="1035890"/>
    <lineage>
        <taxon>Bacteria</taxon>
        <taxon>Pseudomonadati</taxon>
        <taxon>Bacteroidota</taxon>
        <taxon>Chitinophagia</taxon>
        <taxon>Chitinophagales</taxon>
        <taxon>Chitinophagaceae</taxon>
        <taxon>Terrimonas</taxon>
    </lineage>
</organism>
<keyword evidence="4" id="KW-1185">Reference proteome</keyword>
<name>A0ABW6A5L4_9BACT</name>
<sequence length="166" mass="18282">MNKYFLLILFAAVLFTSCQKEAGFSEEANEEEPITPSNPANTAELLIGTWKMSANTVSPQIDYNGDGTKETDVFPVMSACEKDNTLMFNTDMKVTEDEGPAKCDADDPQSVTRNWSLSVDNKILSLEGDGTREIVSISATKLVMKIKFSGYGDGVEYTFTTTFTKQ</sequence>
<protein>
    <submittedName>
        <fullName evidence="3">DUF5004 domain-containing protein</fullName>
    </submittedName>
</protein>
<feature type="signal peptide" evidence="1">
    <location>
        <begin position="1"/>
        <end position="22"/>
    </location>
</feature>
<comment type="caution">
    <text evidence="3">The sequence shown here is derived from an EMBL/GenBank/DDBJ whole genome shotgun (WGS) entry which is preliminary data.</text>
</comment>
<gene>
    <name evidence="3" type="ORF">ACFS6H_11925</name>
</gene>
<dbReference type="InterPro" id="IPR024311">
    <property type="entry name" value="Lipocalin-like"/>
</dbReference>
<reference evidence="4" key="1">
    <citation type="journal article" date="2019" name="Int. J. Syst. Evol. Microbiol.">
        <title>The Global Catalogue of Microorganisms (GCM) 10K type strain sequencing project: providing services to taxonomists for standard genome sequencing and annotation.</title>
        <authorList>
            <consortium name="The Broad Institute Genomics Platform"/>
            <consortium name="The Broad Institute Genome Sequencing Center for Infectious Disease"/>
            <person name="Wu L."/>
            <person name="Ma J."/>
        </authorList>
    </citation>
    <scope>NUCLEOTIDE SEQUENCE [LARGE SCALE GENOMIC DNA]</scope>
    <source>
        <strain evidence="4">KCTC 23299</strain>
    </source>
</reference>
<keyword evidence="1" id="KW-0732">Signal</keyword>
<dbReference type="PROSITE" id="PS51257">
    <property type="entry name" value="PROKAR_LIPOPROTEIN"/>
    <property type="match status" value="1"/>
</dbReference>
<proteinExistence type="predicted"/>
<evidence type="ECO:0000259" key="2">
    <source>
        <dbReference type="Pfam" id="PF13648"/>
    </source>
</evidence>
<feature type="domain" description="Lipocalin-like" evidence="2">
    <location>
        <begin position="46"/>
        <end position="144"/>
    </location>
</feature>
<dbReference type="RefSeq" id="WP_386098745.1">
    <property type="nucleotide sequence ID" value="NZ_JBHUOZ010000003.1"/>
</dbReference>
<dbReference type="Pfam" id="PF13648">
    <property type="entry name" value="Lipocalin_4"/>
    <property type="match status" value="1"/>
</dbReference>
<accession>A0ABW6A5L4</accession>
<feature type="chain" id="PRO_5045616115" evidence="1">
    <location>
        <begin position="23"/>
        <end position="166"/>
    </location>
</feature>
<evidence type="ECO:0000313" key="4">
    <source>
        <dbReference type="Proteomes" id="UP001597511"/>
    </source>
</evidence>
<dbReference type="EMBL" id="JBHUOZ010000003">
    <property type="protein sequence ID" value="MFD2920424.1"/>
    <property type="molecule type" value="Genomic_DNA"/>
</dbReference>